<accession>A0ABU0H5E3</accession>
<evidence type="ECO:0000256" key="1">
    <source>
        <dbReference type="SAM" id="SignalP"/>
    </source>
</evidence>
<feature type="chain" id="PRO_5046784757" evidence="1">
    <location>
        <begin position="24"/>
        <end position="129"/>
    </location>
</feature>
<organism evidence="2 3">
    <name type="scientific">Kaistia dalseonensis</name>
    <dbReference type="NCBI Taxonomy" id="410840"/>
    <lineage>
        <taxon>Bacteria</taxon>
        <taxon>Pseudomonadati</taxon>
        <taxon>Pseudomonadota</taxon>
        <taxon>Alphaproteobacteria</taxon>
        <taxon>Hyphomicrobiales</taxon>
        <taxon>Kaistiaceae</taxon>
        <taxon>Kaistia</taxon>
    </lineage>
</organism>
<reference evidence="2 3" key="1">
    <citation type="submission" date="2023-07" db="EMBL/GenBank/DDBJ databases">
        <title>Genomic Encyclopedia of Type Strains, Phase IV (KMG-IV): sequencing the most valuable type-strain genomes for metagenomic binning, comparative biology and taxonomic classification.</title>
        <authorList>
            <person name="Goeker M."/>
        </authorList>
    </citation>
    <scope>NUCLEOTIDE SEQUENCE [LARGE SCALE GENOMIC DNA]</scope>
    <source>
        <strain evidence="2 3">B6-8</strain>
    </source>
</reference>
<evidence type="ECO:0000313" key="2">
    <source>
        <dbReference type="EMBL" id="MDQ0437528.1"/>
    </source>
</evidence>
<keyword evidence="1" id="KW-0732">Signal</keyword>
<proteinExistence type="predicted"/>
<dbReference type="Proteomes" id="UP001241603">
    <property type="component" value="Unassembled WGS sequence"/>
</dbReference>
<gene>
    <name evidence="2" type="ORF">QO014_001913</name>
</gene>
<dbReference type="EMBL" id="JAUSVO010000002">
    <property type="protein sequence ID" value="MDQ0437528.1"/>
    <property type="molecule type" value="Genomic_DNA"/>
</dbReference>
<dbReference type="RefSeq" id="WP_266348442.1">
    <property type="nucleotide sequence ID" value="NZ_JAPKNG010000002.1"/>
</dbReference>
<comment type="caution">
    <text evidence="2">The sequence shown here is derived from an EMBL/GenBank/DDBJ whole genome shotgun (WGS) entry which is preliminary data.</text>
</comment>
<protein>
    <submittedName>
        <fullName evidence="2">Uncharacterized protein</fullName>
    </submittedName>
</protein>
<keyword evidence="3" id="KW-1185">Reference proteome</keyword>
<name>A0ABU0H5E3_9HYPH</name>
<feature type="signal peptide" evidence="1">
    <location>
        <begin position="1"/>
        <end position="23"/>
    </location>
</feature>
<evidence type="ECO:0000313" key="3">
    <source>
        <dbReference type="Proteomes" id="UP001241603"/>
    </source>
</evidence>
<sequence>MRTQAISALALGLAAIAIEPAAARELSGAEIRELIRGRVVRLNTPFGVALPLHYRNDGTVVGDVSRFSAARMLAPKEEGRWWIQGDAMCQQWPSWYNGRRFCFEIRSLAPDKIAWTRDDGAKGTAVIDP</sequence>